<comment type="catalytic activity">
    <reaction evidence="7 8">
        <text>an N-acyl-L-alpha-aminoacyl-tRNA + H2O = an N-acyl-L-amino acid + a tRNA + H(+)</text>
        <dbReference type="Rhea" id="RHEA:54448"/>
        <dbReference type="Rhea" id="RHEA-COMP:10123"/>
        <dbReference type="Rhea" id="RHEA-COMP:13883"/>
        <dbReference type="ChEBI" id="CHEBI:15377"/>
        <dbReference type="ChEBI" id="CHEBI:15378"/>
        <dbReference type="ChEBI" id="CHEBI:59874"/>
        <dbReference type="ChEBI" id="CHEBI:78442"/>
        <dbReference type="ChEBI" id="CHEBI:138191"/>
        <dbReference type="EC" id="3.1.1.29"/>
    </reaction>
</comment>
<comment type="subcellular location">
    <subcellularLocation>
        <location evidence="2 8">Cytoplasm</location>
    </subcellularLocation>
</comment>
<evidence type="ECO:0000256" key="5">
    <source>
        <dbReference type="ARBA" id="ARBA00022801"/>
    </source>
</evidence>
<comment type="similarity">
    <text evidence="6 8">Belongs to the PTH2 family.</text>
</comment>
<accession>A0ABN6ZRC7</accession>
<gene>
    <name evidence="9" type="primary">pth2</name>
    <name evidence="8" type="synonym">pth</name>
    <name evidence="9" type="ORF">PABY_23560</name>
</gene>
<dbReference type="Gene3D" id="3.40.1490.10">
    <property type="entry name" value="Bit1"/>
    <property type="match status" value="1"/>
</dbReference>
<dbReference type="HAMAP" id="MF_00628">
    <property type="entry name" value="Pept_tRNA_hydro_arch"/>
    <property type="match status" value="1"/>
</dbReference>
<evidence type="ECO:0000313" key="10">
    <source>
        <dbReference type="Proteomes" id="UP001341135"/>
    </source>
</evidence>
<evidence type="ECO:0000256" key="2">
    <source>
        <dbReference type="ARBA" id="ARBA00004496"/>
    </source>
</evidence>
<sequence length="126" mass="14009">MTRAMQEYKQVIAVRTDIKMSKGKLAAQVAHAAVEAVFLILDSGHPEWSRWLREWRSQGQKKVVVKVQSEQELLQVYQEARRLGLPASLITDAGHTELPPGTRTTVGVGPAPSQLVDRVTGRLKLL</sequence>
<dbReference type="NCBIfam" id="NF003314">
    <property type="entry name" value="PRK04322.1"/>
    <property type="match status" value="1"/>
</dbReference>
<evidence type="ECO:0000313" key="9">
    <source>
        <dbReference type="EMBL" id="BES82789.1"/>
    </source>
</evidence>
<evidence type="ECO:0000256" key="3">
    <source>
        <dbReference type="ARBA" id="ARBA00013260"/>
    </source>
</evidence>
<organism evidence="9 10">
    <name type="scientific">Pyrodictium abyssi</name>
    <dbReference type="NCBI Taxonomy" id="54256"/>
    <lineage>
        <taxon>Archaea</taxon>
        <taxon>Thermoproteota</taxon>
        <taxon>Thermoprotei</taxon>
        <taxon>Desulfurococcales</taxon>
        <taxon>Pyrodictiaceae</taxon>
        <taxon>Pyrodictium</taxon>
    </lineage>
</organism>
<proteinExistence type="inferred from homology"/>
<dbReference type="InterPro" id="IPR023476">
    <property type="entry name" value="Pep_tRNA_hydro_II_dom_sf"/>
</dbReference>
<dbReference type="EMBL" id="AP028907">
    <property type="protein sequence ID" value="BES82789.1"/>
    <property type="molecule type" value="Genomic_DNA"/>
</dbReference>
<keyword evidence="10" id="KW-1185">Reference proteome</keyword>
<dbReference type="Proteomes" id="UP001341135">
    <property type="component" value="Chromosome"/>
</dbReference>
<dbReference type="GO" id="GO:0016787">
    <property type="term" value="F:hydrolase activity"/>
    <property type="evidence" value="ECO:0007669"/>
    <property type="project" value="UniProtKB-KW"/>
</dbReference>
<evidence type="ECO:0000256" key="4">
    <source>
        <dbReference type="ARBA" id="ARBA00022490"/>
    </source>
</evidence>
<evidence type="ECO:0000256" key="1">
    <source>
        <dbReference type="ARBA" id="ARBA00003043"/>
    </source>
</evidence>
<evidence type="ECO:0000256" key="7">
    <source>
        <dbReference type="ARBA" id="ARBA00048707"/>
    </source>
</evidence>
<dbReference type="InterPro" id="IPR034759">
    <property type="entry name" value="Pept_tRNA_hydro_arch"/>
</dbReference>
<dbReference type="PANTHER" id="PTHR12649:SF11">
    <property type="entry name" value="PEPTIDYL-TRNA HYDROLASE 2, MITOCHONDRIAL"/>
    <property type="match status" value="1"/>
</dbReference>
<dbReference type="PANTHER" id="PTHR12649">
    <property type="entry name" value="PEPTIDYL-TRNA HYDROLASE 2"/>
    <property type="match status" value="1"/>
</dbReference>
<dbReference type="SUPFAM" id="SSF102462">
    <property type="entry name" value="Peptidyl-tRNA hydrolase II"/>
    <property type="match status" value="1"/>
</dbReference>
<dbReference type="CDD" id="cd02430">
    <property type="entry name" value="PTH2"/>
    <property type="match status" value="1"/>
</dbReference>
<dbReference type="Pfam" id="PF01981">
    <property type="entry name" value="PTH2"/>
    <property type="match status" value="1"/>
</dbReference>
<dbReference type="EC" id="3.1.1.29" evidence="3 8"/>
<evidence type="ECO:0000256" key="8">
    <source>
        <dbReference type="HAMAP-Rule" id="MF_00628"/>
    </source>
</evidence>
<comment type="function">
    <text evidence="1 8">The natural substrate for this enzyme may be peptidyl-tRNAs which drop off the ribosome during protein synthesis.</text>
</comment>
<dbReference type="InterPro" id="IPR002833">
    <property type="entry name" value="PTH2"/>
</dbReference>
<reference evidence="9 10" key="1">
    <citation type="submission" date="2023-09" db="EMBL/GenBank/DDBJ databases">
        <title>Pyrofollis japonicus gen. nov. sp. nov., a novel member of the family Pyrodictiaceae isolated from the Iheya North hydrothermal field.</title>
        <authorList>
            <person name="Miyazaki U."/>
            <person name="Sanari M."/>
            <person name="Tame A."/>
            <person name="Kitajima M."/>
            <person name="Okamoto A."/>
            <person name="Sawayama S."/>
            <person name="Miyazaki J."/>
            <person name="Takai K."/>
            <person name="Nakagawa S."/>
        </authorList>
    </citation>
    <scope>NUCLEOTIDE SEQUENCE [LARGE SCALE GENOMIC DNA]</scope>
    <source>
        <strain evidence="9 10">AV2</strain>
    </source>
</reference>
<protein>
    <recommendedName>
        <fullName evidence="3 8">Peptidyl-tRNA hydrolase</fullName>
        <shortName evidence="8">PTH</shortName>
        <ecNumber evidence="3 8">3.1.1.29</ecNumber>
    </recommendedName>
</protein>
<name>A0ABN6ZRC7_9CREN</name>
<keyword evidence="4 8" id="KW-0963">Cytoplasm</keyword>
<keyword evidence="5 8" id="KW-0378">Hydrolase</keyword>
<evidence type="ECO:0000256" key="6">
    <source>
        <dbReference type="ARBA" id="ARBA00038050"/>
    </source>
</evidence>
<dbReference type="NCBIfam" id="TIGR00283">
    <property type="entry name" value="arch_pth2"/>
    <property type="match status" value="1"/>
</dbReference>